<dbReference type="GO" id="GO:0005737">
    <property type="term" value="C:cytoplasm"/>
    <property type="evidence" value="ECO:0007669"/>
    <property type="project" value="TreeGrafter"/>
</dbReference>
<sequence length="313" mass="35099">MTFILLTLDKDRHGIWVTRLAECLQQHGAIVQILSMEEILHGTTTDQIRKQQWKGIINRVSDAADPISFKSVVAFLQAARVMDIAVWNGPDAYSLCGNKWCHHILFQQAGLVAPTTMVTLRNNPLSEDSTTAFSENGPFLAKPNAGGFGVGVQLVDRLEQNDISSSSDNVTLLQQYFPTDRIYRVWFMRGRVQCGMVRSVRGESDFTAGCTGHVCTKRPAQNEAFLVPNDIQQEIEGLCRLVPDAHAGSVEFLYDEKGRRLYFDFNLLSTLPFPETIHNSALAWGADYDPWKQQASEMMKFFGDHLSSNPLNL</sequence>
<dbReference type="Proteomes" id="UP000198406">
    <property type="component" value="Unassembled WGS sequence"/>
</dbReference>
<evidence type="ECO:0000313" key="3">
    <source>
        <dbReference type="EMBL" id="GAX10003.1"/>
    </source>
</evidence>
<dbReference type="PANTHER" id="PTHR21621">
    <property type="entry name" value="RIBOSOMAL PROTEIN S6 MODIFICATION PROTEIN"/>
    <property type="match status" value="1"/>
</dbReference>
<dbReference type="PANTHER" id="PTHR21621:SF0">
    <property type="entry name" value="BETA-CITRYLGLUTAMATE SYNTHASE B-RELATED"/>
    <property type="match status" value="1"/>
</dbReference>
<gene>
    <name evidence="3" type="ORF">FisN_25Lh149</name>
</gene>
<keyword evidence="1" id="KW-0067">ATP-binding</keyword>
<accession>A0A1Z5J7N6</accession>
<evidence type="ECO:0000259" key="2">
    <source>
        <dbReference type="PROSITE" id="PS50975"/>
    </source>
</evidence>
<reference evidence="3 4" key="1">
    <citation type="journal article" date="2015" name="Plant Cell">
        <title>Oil accumulation by the oleaginous diatom Fistulifera solaris as revealed by the genome and transcriptome.</title>
        <authorList>
            <person name="Tanaka T."/>
            <person name="Maeda Y."/>
            <person name="Veluchamy A."/>
            <person name="Tanaka M."/>
            <person name="Abida H."/>
            <person name="Marechal E."/>
            <person name="Bowler C."/>
            <person name="Muto M."/>
            <person name="Sunaga Y."/>
            <person name="Tanaka M."/>
            <person name="Yoshino T."/>
            <person name="Taniguchi T."/>
            <person name="Fukuda Y."/>
            <person name="Nemoto M."/>
            <person name="Matsumoto M."/>
            <person name="Wong P.S."/>
            <person name="Aburatani S."/>
            <person name="Fujibuchi W."/>
        </authorList>
    </citation>
    <scope>NUCLEOTIDE SEQUENCE [LARGE SCALE GENOMIC DNA]</scope>
    <source>
        <strain evidence="3 4">JPCC DA0580</strain>
    </source>
</reference>
<dbReference type="GO" id="GO:0046872">
    <property type="term" value="F:metal ion binding"/>
    <property type="evidence" value="ECO:0007669"/>
    <property type="project" value="InterPro"/>
</dbReference>
<keyword evidence="4" id="KW-1185">Reference proteome</keyword>
<dbReference type="InParanoid" id="A0A1Z5J7N6"/>
<dbReference type="InterPro" id="IPR011761">
    <property type="entry name" value="ATP-grasp"/>
</dbReference>
<dbReference type="SUPFAM" id="SSF56059">
    <property type="entry name" value="Glutathione synthetase ATP-binding domain-like"/>
    <property type="match status" value="1"/>
</dbReference>
<dbReference type="PROSITE" id="PS50975">
    <property type="entry name" value="ATP_GRASP"/>
    <property type="match status" value="1"/>
</dbReference>
<evidence type="ECO:0000313" key="4">
    <source>
        <dbReference type="Proteomes" id="UP000198406"/>
    </source>
</evidence>
<dbReference type="GO" id="GO:0018169">
    <property type="term" value="F:ribosomal S6-glutamic acid ligase activity"/>
    <property type="evidence" value="ECO:0007669"/>
    <property type="project" value="TreeGrafter"/>
</dbReference>
<dbReference type="GO" id="GO:0005524">
    <property type="term" value="F:ATP binding"/>
    <property type="evidence" value="ECO:0007669"/>
    <property type="project" value="UniProtKB-UniRule"/>
</dbReference>
<name>A0A1Z5J7N6_FISSO</name>
<protein>
    <recommendedName>
        <fullName evidence="2">ATP-grasp domain-containing protein</fullName>
    </recommendedName>
</protein>
<dbReference type="AlphaFoldDB" id="A0A1Z5J7N6"/>
<evidence type="ECO:0000256" key="1">
    <source>
        <dbReference type="PROSITE-ProRule" id="PRU00409"/>
    </source>
</evidence>
<dbReference type="EMBL" id="BDSP01000014">
    <property type="protein sequence ID" value="GAX10003.1"/>
    <property type="molecule type" value="Genomic_DNA"/>
</dbReference>
<organism evidence="3 4">
    <name type="scientific">Fistulifera solaris</name>
    <name type="common">Oleaginous diatom</name>
    <dbReference type="NCBI Taxonomy" id="1519565"/>
    <lineage>
        <taxon>Eukaryota</taxon>
        <taxon>Sar</taxon>
        <taxon>Stramenopiles</taxon>
        <taxon>Ochrophyta</taxon>
        <taxon>Bacillariophyta</taxon>
        <taxon>Bacillariophyceae</taxon>
        <taxon>Bacillariophycidae</taxon>
        <taxon>Naviculales</taxon>
        <taxon>Naviculaceae</taxon>
        <taxon>Fistulifera</taxon>
    </lineage>
</organism>
<dbReference type="Gene3D" id="3.40.50.20">
    <property type="match status" value="1"/>
</dbReference>
<proteinExistence type="predicted"/>
<keyword evidence="1" id="KW-0547">Nucleotide-binding</keyword>
<feature type="domain" description="ATP-grasp" evidence="2">
    <location>
        <begin position="103"/>
        <end position="297"/>
    </location>
</feature>
<dbReference type="OrthoDB" id="45864at2759"/>
<comment type="caution">
    <text evidence="3">The sequence shown here is derived from an EMBL/GenBank/DDBJ whole genome shotgun (WGS) entry which is preliminary data.</text>
</comment>